<dbReference type="EMBL" id="DYVR01000004">
    <property type="protein sequence ID" value="HJF84066.1"/>
    <property type="molecule type" value="Genomic_DNA"/>
</dbReference>
<feature type="domain" description="Ribosomal protein eL8/eL30/eS12/Gadd45" evidence="2">
    <location>
        <begin position="10"/>
        <end position="91"/>
    </location>
</feature>
<dbReference type="SUPFAM" id="SSF55315">
    <property type="entry name" value="L30e-like"/>
    <property type="match status" value="1"/>
</dbReference>
<evidence type="ECO:0000256" key="1">
    <source>
        <dbReference type="SAM" id="Coils"/>
    </source>
</evidence>
<keyword evidence="1" id="KW-0175">Coiled coil</keyword>
<accession>A0A921HLI0</accession>
<proteinExistence type="predicted"/>
<dbReference type="AlphaFoldDB" id="A0A921HLI0"/>
<reference evidence="3" key="1">
    <citation type="journal article" date="2021" name="PeerJ">
        <title>Extensive microbial diversity within the chicken gut microbiome revealed by metagenomics and culture.</title>
        <authorList>
            <person name="Gilroy R."/>
            <person name="Ravi A."/>
            <person name="Getino M."/>
            <person name="Pursley I."/>
            <person name="Horton D.L."/>
            <person name="Alikhan N.F."/>
            <person name="Baker D."/>
            <person name="Gharbi K."/>
            <person name="Hall N."/>
            <person name="Watson M."/>
            <person name="Adriaenssens E.M."/>
            <person name="Foster-Nyarko E."/>
            <person name="Jarju S."/>
            <person name="Secka A."/>
            <person name="Antonio M."/>
            <person name="Oren A."/>
            <person name="Chaudhuri R.R."/>
            <person name="La Ragione R."/>
            <person name="Hildebrand F."/>
            <person name="Pallen M.J."/>
        </authorList>
    </citation>
    <scope>NUCLEOTIDE SEQUENCE</scope>
    <source>
        <strain evidence="3">7318</strain>
    </source>
</reference>
<name>A0A921HLI0_9FIRM</name>
<gene>
    <name evidence="3" type="ORF">K8V65_00165</name>
</gene>
<reference evidence="3" key="2">
    <citation type="submission" date="2021-09" db="EMBL/GenBank/DDBJ databases">
        <authorList>
            <person name="Gilroy R."/>
        </authorList>
    </citation>
    <scope>NUCLEOTIDE SEQUENCE</scope>
    <source>
        <strain evidence="3">7318</strain>
    </source>
</reference>
<dbReference type="InterPro" id="IPR004038">
    <property type="entry name" value="Ribosomal_eL8/eL30/eS12/Gad45"/>
</dbReference>
<feature type="coiled-coil region" evidence="1">
    <location>
        <begin position="39"/>
        <end position="66"/>
    </location>
</feature>
<evidence type="ECO:0000259" key="2">
    <source>
        <dbReference type="Pfam" id="PF01248"/>
    </source>
</evidence>
<protein>
    <submittedName>
        <fullName evidence="3">Ribosomal L7Ae/L30e/S12e/Gadd45 family protein</fullName>
    </submittedName>
</protein>
<dbReference type="Gene3D" id="3.30.1330.30">
    <property type="match status" value="1"/>
</dbReference>
<dbReference type="Pfam" id="PF01248">
    <property type="entry name" value="Ribosomal_L7Ae"/>
    <property type="match status" value="1"/>
</dbReference>
<evidence type="ECO:0000313" key="3">
    <source>
        <dbReference type="EMBL" id="HJF84066.1"/>
    </source>
</evidence>
<sequence length="103" mass="11245">MKSRKLINILSMACRAGKILSGEFVIEKALAGRHNIKLILLAEDTAQATQAKYEKLAEKHKILLRKTPLTKEELANSIGKTDRAAAAVCDDGFGKAVLKILDN</sequence>
<comment type="caution">
    <text evidence="3">The sequence shown here is derived from an EMBL/GenBank/DDBJ whole genome shotgun (WGS) entry which is preliminary data.</text>
</comment>
<evidence type="ECO:0000313" key="4">
    <source>
        <dbReference type="Proteomes" id="UP000780768"/>
    </source>
</evidence>
<dbReference type="Proteomes" id="UP000780768">
    <property type="component" value="Unassembled WGS sequence"/>
</dbReference>
<organism evidence="3 4">
    <name type="scientific">Megamonas hypermegale</name>
    <dbReference type="NCBI Taxonomy" id="158847"/>
    <lineage>
        <taxon>Bacteria</taxon>
        <taxon>Bacillati</taxon>
        <taxon>Bacillota</taxon>
        <taxon>Negativicutes</taxon>
        <taxon>Selenomonadales</taxon>
        <taxon>Selenomonadaceae</taxon>
        <taxon>Megamonas</taxon>
    </lineage>
</organism>
<dbReference type="RefSeq" id="WP_346687747.1">
    <property type="nucleotide sequence ID" value="NZ_OZ006974.1"/>
</dbReference>
<dbReference type="InterPro" id="IPR029064">
    <property type="entry name" value="Ribosomal_eL30-like_sf"/>
</dbReference>